<dbReference type="GO" id="GO:0022900">
    <property type="term" value="P:electron transport chain"/>
    <property type="evidence" value="ECO:0007669"/>
    <property type="project" value="UniProtKB-UniRule"/>
</dbReference>
<proteinExistence type="inferred from homology"/>
<comment type="caution">
    <text evidence="9">The sequence shown here is derived from an EMBL/GenBank/DDBJ whole genome shotgun (WGS) entry which is preliminary data.</text>
</comment>
<comment type="subunit">
    <text evidence="8">The complex is composed of six subunits: RnfA, RnfB, RnfC, RnfD, RnfE and RnfG.</text>
</comment>
<dbReference type="PANTHER" id="PTHR30586:SF0">
    <property type="entry name" value="ION-TRANSLOCATING OXIDOREDUCTASE COMPLEX SUBUNIT E"/>
    <property type="match status" value="1"/>
</dbReference>
<dbReference type="PANTHER" id="PTHR30586">
    <property type="entry name" value="ELECTRON TRANSPORT COMPLEX PROTEIN RNFE"/>
    <property type="match status" value="1"/>
</dbReference>
<dbReference type="STRING" id="1703770.AMJ39_04620"/>
<keyword evidence="4 8" id="KW-1278">Translocase</keyword>
<evidence type="ECO:0000256" key="8">
    <source>
        <dbReference type="HAMAP-Rule" id="MF_00478"/>
    </source>
</evidence>
<dbReference type="InterPro" id="IPR010968">
    <property type="entry name" value="RnfE"/>
</dbReference>
<evidence type="ECO:0000256" key="4">
    <source>
        <dbReference type="ARBA" id="ARBA00022967"/>
    </source>
</evidence>
<keyword evidence="5 8" id="KW-0249">Electron transport</keyword>
<feature type="transmembrane region" description="Helical" evidence="8">
    <location>
        <begin position="39"/>
        <end position="58"/>
    </location>
</feature>
<feature type="transmembrane region" description="Helical" evidence="8">
    <location>
        <begin position="96"/>
        <end position="114"/>
    </location>
</feature>
<dbReference type="EC" id="7.-.-.-" evidence="8"/>
<evidence type="ECO:0000256" key="2">
    <source>
        <dbReference type="ARBA" id="ARBA00022448"/>
    </source>
</evidence>
<evidence type="ECO:0000256" key="7">
    <source>
        <dbReference type="ARBA" id="ARBA00023136"/>
    </source>
</evidence>
<dbReference type="Proteomes" id="UP000052008">
    <property type="component" value="Unassembled WGS sequence"/>
</dbReference>
<feature type="transmembrane region" description="Helical" evidence="8">
    <location>
        <begin position="70"/>
        <end position="90"/>
    </location>
</feature>
<name>A0A0S7WTF1_UNCT6</name>
<evidence type="ECO:0000256" key="3">
    <source>
        <dbReference type="ARBA" id="ARBA00022692"/>
    </source>
</evidence>
<comment type="function">
    <text evidence="8">Part of a membrane-bound complex that couples electron transfer with translocation of ions across the membrane.</text>
</comment>
<evidence type="ECO:0000313" key="10">
    <source>
        <dbReference type="Proteomes" id="UP000052008"/>
    </source>
</evidence>
<keyword evidence="7 8" id="KW-0472">Membrane</keyword>
<dbReference type="AlphaFoldDB" id="A0A0S7WTF1"/>
<gene>
    <name evidence="8" type="primary">rnfE</name>
    <name evidence="9" type="ORF">AMJ39_04620</name>
</gene>
<keyword evidence="3 8" id="KW-0812">Transmembrane</keyword>
<keyword evidence="2 8" id="KW-0813">Transport</keyword>
<accession>A0A0S7WTF1</accession>
<protein>
    <recommendedName>
        <fullName evidence="8">Ion-translocating oxidoreductase complex subunit E</fullName>
        <ecNumber evidence="8">7.-.-.-</ecNumber>
    </recommendedName>
    <alternativeName>
        <fullName evidence="8">Rnf electron transport complex subunit E</fullName>
    </alternativeName>
</protein>
<organism evidence="9 10">
    <name type="scientific">candidate division TA06 bacterium DG_24</name>
    <dbReference type="NCBI Taxonomy" id="1703770"/>
    <lineage>
        <taxon>Bacteria</taxon>
        <taxon>Bacteria division TA06</taxon>
    </lineage>
</organism>
<dbReference type="NCBIfam" id="TIGR01948">
    <property type="entry name" value="rnfE"/>
    <property type="match status" value="1"/>
</dbReference>
<evidence type="ECO:0000313" key="9">
    <source>
        <dbReference type="EMBL" id="KPJ53430.1"/>
    </source>
</evidence>
<feature type="transmembrane region" description="Helical" evidence="8">
    <location>
        <begin position="168"/>
        <end position="188"/>
    </location>
</feature>
<comment type="similarity">
    <text evidence="8">Belongs to the NqrDE/RnfAE family.</text>
</comment>
<dbReference type="InterPro" id="IPR003667">
    <property type="entry name" value="NqrDE/RnfAE"/>
</dbReference>
<dbReference type="PATRIC" id="fig|1703770.3.peg.1877"/>
<evidence type="ECO:0000256" key="5">
    <source>
        <dbReference type="ARBA" id="ARBA00022982"/>
    </source>
</evidence>
<evidence type="ECO:0000256" key="6">
    <source>
        <dbReference type="ARBA" id="ARBA00022989"/>
    </source>
</evidence>
<dbReference type="EMBL" id="LIZS01000019">
    <property type="protein sequence ID" value="KPJ53430.1"/>
    <property type="molecule type" value="Genomic_DNA"/>
</dbReference>
<dbReference type="GO" id="GO:0005886">
    <property type="term" value="C:plasma membrane"/>
    <property type="evidence" value="ECO:0007669"/>
    <property type="project" value="UniProtKB-SubCell"/>
</dbReference>
<comment type="subcellular location">
    <subcellularLocation>
        <location evidence="8">Cell membrane</location>
        <topology evidence="8">Multi-pass membrane protein</topology>
    </subcellularLocation>
    <subcellularLocation>
        <location evidence="1">Endomembrane system</location>
        <topology evidence="1">Multi-pass membrane protein</topology>
    </subcellularLocation>
</comment>
<keyword evidence="6 8" id="KW-1133">Transmembrane helix</keyword>
<reference evidence="9 10" key="1">
    <citation type="journal article" date="2015" name="Microbiome">
        <title>Genomic resolution of linkages in carbon, nitrogen, and sulfur cycling among widespread estuary sediment bacteria.</title>
        <authorList>
            <person name="Baker B.J."/>
            <person name="Lazar C.S."/>
            <person name="Teske A.P."/>
            <person name="Dick G.J."/>
        </authorList>
    </citation>
    <scope>NUCLEOTIDE SEQUENCE [LARGE SCALE GENOMIC DNA]</scope>
    <source>
        <strain evidence="9">DG_24</strain>
    </source>
</reference>
<feature type="transmembrane region" description="Helical" evidence="8">
    <location>
        <begin position="126"/>
        <end position="148"/>
    </location>
</feature>
<dbReference type="Pfam" id="PF02508">
    <property type="entry name" value="Rnf-Nqr"/>
    <property type="match status" value="1"/>
</dbReference>
<dbReference type="NCBIfam" id="NF009070">
    <property type="entry name" value="PRK12405.1"/>
    <property type="match status" value="1"/>
</dbReference>
<keyword evidence="8" id="KW-1003">Cell membrane</keyword>
<dbReference type="PIRSF" id="PIRSF006102">
    <property type="entry name" value="NQR_DE"/>
    <property type="match status" value="1"/>
</dbReference>
<evidence type="ECO:0000256" key="1">
    <source>
        <dbReference type="ARBA" id="ARBA00004127"/>
    </source>
</evidence>
<sequence>MSLWHEFNKGIVSRNPLLRLVLGMCPALAVTTAAANGVAMGLAATFVLVCSNFVIAVFRKAIPPAVRIPIFIVVIASFVTVIDLVMNAFAHEMHKVLGLFVPLIVVNCIILGRAEAYASRNPVLASILDGLGMGIGFTLALVVLGGIREMLGNGTIFGVSVVTAAYEPAIIMLLPPGAFLALGLLLGAMNKLTGVEGS</sequence>
<dbReference type="GO" id="GO:0012505">
    <property type="term" value="C:endomembrane system"/>
    <property type="evidence" value="ECO:0007669"/>
    <property type="project" value="UniProtKB-SubCell"/>
</dbReference>
<dbReference type="HAMAP" id="MF_00478">
    <property type="entry name" value="RsxE_RnfE"/>
    <property type="match status" value="1"/>
</dbReference>